<dbReference type="InterPro" id="IPR024079">
    <property type="entry name" value="MetalloPept_cat_dom_sf"/>
</dbReference>
<dbReference type="SUPFAM" id="SSF55486">
    <property type="entry name" value="Metalloproteases ('zincins'), catalytic domain"/>
    <property type="match status" value="1"/>
</dbReference>
<evidence type="ECO:0000259" key="1">
    <source>
        <dbReference type="Pfam" id="PF05649"/>
    </source>
</evidence>
<dbReference type="GO" id="GO:0006508">
    <property type="term" value="P:proteolysis"/>
    <property type="evidence" value="ECO:0007669"/>
    <property type="project" value="InterPro"/>
</dbReference>
<dbReference type="OMA" id="ANWSSID"/>
<dbReference type="AlphaFoldDB" id="T1FHI6"/>
<dbReference type="Pfam" id="PF05649">
    <property type="entry name" value="Peptidase_M13_N"/>
    <property type="match status" value="1"/>
</dbReference>
<evidence type="ECO:0000313" key="2">
    <source>
        <dbReference type="EMBL" id="ESN91902.1"/>
    </source>
</evidence>
<dbReference type="EMBL" id="AMQM01007893">
    <property type="status" value="NOT_ANNOTATED_CDS"/>
    <property type="molecule type" value="Genomic_DNA"/>
</dbReference>
<evidence type="ECO:0000313" key="3">
    <source>
        <dbReference type="EnsemblMetazoa" id="HelroP181958"/>
    </source>
</evidence>
<dbReference type="HOGENOM" id="CLU_1808313_0_0_1"/>
<organism evidence="3 4">
    <name type="scientific">Helobdella robusta</name>
    <name type="common">Californian leech</name>
    <dbReference type="NCBI Taxonomy" id="6412"/>
    <lineage>
        <taxon>Eukaryota</taxon>
        <taxon>Metazoa</taxon>
        <taxon>Spiralia</taxon>
        <taxon>Lophotrochozoa</taxon>
        <taxon>Annelida</taxon>
        <taxon>Clitellata</taxon>
        <taxon>Hirudinea</taxon>
        <taxon>Rhynchobdellida</taxon>
        <taxon>Glossiphoniidae</taxon>
        <taxon>Helobdella</taxon>
    </lineage>
</organism>
<reference evidence="3" key="3">
    <citation type="submission" date="2015-06" db="UniProtKB">
        <authorList>
            <consortium name="EnsemblMetazoa"/>
        </authorList>
    </citation>
    <scope>IDENTIFICATION</scope>
</reference>
<keyword evidence="4" id="KW-1185">Reference proteome</keyword>
<dbReference type="RefSeq" id="XP_009029979.1">
    <property type="nucleotide sequence ID" value="XM_009031731.1"/>
</dbReference>
<dbReference type="InParanoid" id="T1FHI6"/>
<proteinExistence type="predicted"/>
<dbReference type="PANTHER" id="PTHR11733:SF133">
    <property type="entry name" value="PHOSPHATE-REGULATING NEUTRAL ENDOPEPTIDASE PHEX"/>
    <property type="match status" value="1"/>
</dbReference>
<dbReference type="eggNOG" id="KOG3624">
    <property type="taxonomic scope" value="Eukaryota"/>
</dbReference>
<dbReference type="Gene3D" id="3.40.390.10">
    <property type="entry name" value="Collagenase (Catalytic Domain)"/>
    <property type="match status" value="1"/>
</dbReference>
<dbReference type="Proteomes" id="UP000015101">
    <property type="component" value="Unassembled WGS sequence"/>
</dbReference>
<dbReference type="GO" id="GO:0004222">
    <property type="term" value="F:metalloendopeptidase activity"/>
    <property type="evidence" value="ECO:0007669"/>
    <property type="project" value="InterPro"/>
</dbReference>
<accession>T1FHI6</accession>
<dbReference type="EnsemblMetazoa" id="HelroT181958">
    <property type="protein sequence ID" value="HelroP181958"/>
    <property type="gene ID" value="HelroG181958"/>
</dbReference>
<dbReference type="GeneID" id="20208285"/>
<dbReference type="EMBL" id="KB097687">
    <property type="protein sequence ID" value="ESN91902.1"/>
    <property type="molecule type" value="Genomic_DNA"/>
</dbReference>
<dbReference type="KEGG" id="hro:HELRODRAFT_181958"/>
<feature type="domain" description="Peptidase M13 N-terminal" evidence="1">
    <location>
        <begin position="54"/>
        <end position="122"/>
    </location>
</feature>
<evidence type="ECO:0000313" key="4">
    <source>
        <dbReference type="Proteomes" id="UP000015101"/>
    </source>
</evidence>
<sequence length="143" mass="16103">MDKYLSQPSTYTSCSIIKRIEANWSSIDCGKLCASDFGLRTAEINSNIDTNVNPCDDFYKFACGSWIERTSIPDDDFQMNTVKNMADISKTQLIGLLNKSSADDLPSITNVKVFYKSCLNQRLVSLRPHTVRGGTSTFRRRDI</sequence>
<dbReference type="PROSITE" id="PS51885">
    <property type="entry name" value="NEPRILYSIN"/>
    <property type="match status" value="1"/>
</dbReference>
<dbReference type="OrthoDB" id="6160024at2759"/>
<dbReference type="PANTHER" id="PTHR11733">
    <property type="entry name" value="ZINC METALLOPROTEASE FAMILY M13 NEPRILYSIN-RELATED"/>
    <property type="match status" value="1"/>
</dbReference>
<dbReference type="InterPro" id="IPR008753">
    <property type="entry name" value="Peptidase_M13_N"/>
</dbReference>
<protein>
    <recommendedName>
        <fullName evidence="1">Peptidase M13 N-terminal domain-containing protein</fullName>
    </recommendedName>
</protein>
<dbReference type="InterPro" id="IPR000718">
    <property type="entry name" value="Peptidase_M13"/>
</dbReference>
<name>T1FHI6_HELRO</name>
<reference evidence="2 4" key="2">
    <citation type="journal article" date="2013" name="Nature">
        <title>Insights into bilaterian evolution from three spiralian genomes.</title>
        <authorList>
            <person name="Simakov O."/>
            <person name="Marletaz F."/>
            <person name="Cho S.J."/>
            <person name="Edsinger-Gonzales E."/>
            <person name="Havlak P."/>
            <person name="Hellsten U."/>
            <person name="Kuo D.H."/>
            <person name="Larsson T."/>
            <person name="Lv J."/>
            <person name="Arendt D."/>
            <person name="Savage R."/>
            <person name="Osoegawa K."/>
            <person name="de Jong P."/>
            <person name="Grimwood J."/>
            <person name="Chapman J.A."/>
            <person name="Shapiro H."/>
            <person name="Aerts A."/>
            <person name="Otillar R.P."/>
            <person name="Terry A.Y."/>
            <person name="Boore J.L."/>
            <person name="Grigoriev I.V."/>
            <person name="Lindberg D.R."/>
            <person name="Seaver E.C."/>
            <person name="Weisblat D.A."/>
            <person name="Putnam N.H."/>
            <person name="Rokhsar D.S."/>
        </authorList>
    </citation>
    <scope>NUCLEOTIDE SEQUENCE</scope>
</reference>
<gene>
    <name evidence="3" type="primary">20208285</name>
    <name evidence="2" type="ORF">HELRODRAFT_181958</name>
</gene>
<reference evidence="4" key="1">
    <citation type="submission" date="2012-12" db="EMBL/GenBank/DDBJ databases">
        <authorList>
            <person name="Hellsten U."/>
            <person name="Grimwood J."/>
            <person name="Chapman J.A."/>
            <person name="Shapiro H."/>
            <person name="Aerts A."/>
            <person name="Otillar R.P."/>
            <person name="Terry A.Y."/>
            <person name="Boore J.L."/>
            <person name="Simakov O."/>
            <person name="Marletaz F."/>
            <person name="Cho S.-J."/>
            <person name="Edsinger-Gonzales E."/>
            <person name="Havlak P."/>
            <person name="Kuo D.-H."/>
            <person name="Larsson T."/>
            <person name="Lv J."/>
            <person name="Arendt D."/>
            <person name="Savage R."/>
            <person name="Osoegawa K."/>
            <person name="de Jong P."/>
            <person name="Lindberg D.R."/>
            <person name="Seaver E.C."/>
            <person name="Weisblat D.A."/>
            <person name="Putnam N.H."/>
            <person name="Grigoriev I.V."/>
            <person name="Rokhsar D.S."/>
        </authorList>
    </citation>
    <scope>NUCLEOTIDE SEQUENCE</scope>
</reference>
<dbReference type="CTD" id="20208285"/>